<evidence type="ECO:0000313" key="1">
    <source>
        <dbReference type="EMBL" id="KAF2158501.1"/>
    </source>
</evidence>
<name>A0A6A6BUT5_ZASCE</name>
<protein>
    <submittedName>
        <fullName evidence="1">Uncharacterized protein</fullName>
    </submittedName>
</protein>
<dbReference type="RefSeq" id="XP_033659390.1">
    <property type="nucleotide sequence ID" value="XM_033810155.1"/>
</dbReference>
<dbReference type="Proteomes" id="UP000799537">
    <property type="component" value="Unassembled WGS sequence"/>
</dbReference>
<reference evidence="1" key="1">
    <citation type="journal article" date="2020" name="Stud. Mycol.">
        <title>101 Dothideomycetes genomes: a test case for predicting lifestyles and emergence of pathogens.</title>
        <authorList>
            <person name="Haridas S."/>
            <person name="Albert R."/>
            <person name="Binder M."/>
            <person name="Bloem J."/>
            <person name="Labutti K."/>
            <person name="Salamov A."/>
            <person name="Andreopoulos B."/>
            <person name="Baker S."/>
            <person name="Barry K."/>
            <person name="Bills G."/>
            <person name="Bluhm B."/>
            <person name="Cannon C."/>
            <person name="Castanera R."/>
            <person name="Culley D."/>
            <person name="Daum C."/>
            <person name="Ezra D."/>
            <person name="Gonzalez J."/>
            <person name="Henrissat B."/>
            <person name="Kuo A."/>
            <person name="Liang C."/>
            <person name="Lipzen A."/>
            <person name="Lutzoni F."/>
            <person name="Magnuson J."/>
            <person name="Mondo S."/>
            <person name="Nolan M."/>
            <person name="Ohm R."/>
            <person name="Pangilinan J."/>
            <person name="Park H.-J."/>
            <person name="Ramirez L."/>
            <person name="Alfaro M."/>
            <person name="Sun H."/>
            <person name="Tritt A."/>
            <person name="Yoshinaga Y."/>
            <person name="Zwiers L.-H."/>
            <person name="Turgeon B."/>
            <person name="Goodwin S."/>
            <person name="Spatafora J."/>
            <person name="Crous P."/>
            <person name="Grigoriev I."/>
        </authorList>
    </citation>
    <scope>NUCLEOTIDE SEQUENCE</scope>
    <source>
        <strain evidence="1">ATCC 36951</strain>
    </source>
</reference>
<dbReference type="OrthoDB" id="3906396at2759"/>
<proteinExistence type="predicted"/>
<dbReference type="EMBL" id="ML993660">
    <property type="protein sequence ID" value="KAF2158501.1"/>
    <property type="molecule type" value="Genomic_DNA"/>
</dbReference>
<organism evidence="1 2">
    <name type="scientific">Zasmidium cellare ATCC 36951</name>
    <dbReference type="NCBI Taxonomy" id="1080233"/>
    <lineage>
        <taxon>Eukaryota</taxon>
        <taxon>Fungi</taxon>
        <taxon>Dikarya</taxon>
        <taxon>Ascomycota</taxon>
        <taxon>Pezizomycotina</taxon>
        <taxon>Dothideomycetes</taxon>
        <taxon>Dothideomycetidae</taxon>
        <taxon>Mycosphaerellales</taxon>
        <taxon>Mycosphaerellaceae</taxon>
        <taxon>Zasmidium</taxon>
    </lineage>
</organism>
<keyword evidence="2" id="KW-1185">Reference proteome</keyword>
<dbReference type="GeneID" id="54563427"/>
<dbReference type="AlphaFoldDB" id="A0A6A6BUT5"/>
<gene>
    <name evidence="1" type="ORF">M409DRAFT_31000</name>
</gene>
<evidence type="ECO:0000313" key="2">
    <source>
        <dbReference type="Proteomes" id="UP000799537"/>
    </source>
</evidence>
<sequence>MAPGIVSADKLSLYLGETCTNAVLDTVTPLEPGSCIEIGQAQSYVLTKDDDIVYNIYSGGSCHQYECQITISGGCSPVGDGITSIMSIGTQSAKRSANIDEAKRAVSEKRKAKMLRARMDIDKRVDGDAYQCPNIPSGADYFFVVTTSSAVEETVGGGDEQTMENDFMAQFNAAYQNPSGQTSVSSYTPYTGDDIDDVTISLDMQQGVIQDIQPQDMESLTESLMTFRDQQRSPINFLVSLYTGRVDNVGGLIANFRWNGD</sequence>
<accession>A0A6A6BUT5</accession>